<dbReference type="Gene3D" id="3.40.350.10">
    <property type="entry name" value="Creatinase/prolidase N-terminal domain"/>
    <property type="match status" value="1"/>
</dbReference>
<keyword evidence="3" id="KW-0378">Hydrolase</keyword>
<feature type="domain" description="Peptidase M24" evidence="1">
    <location>
        <begin position="171"/>
        <end position="372"/>
    </location>
</feature>
<dbReference type="InterPro" id="IPR000994">
    <property type="entry name" value="Pept_M24"/>
</dbReference>
<dbReference type="PANTHER" id="PTHR46112">
    <property type="entry name" value="AMINOPEPTIDASE"/>
    <property type="match status" value="1"/>
</dbReference>
<accession>A0A6N9YIG3</accession>
<dbReference type="Proteomes" id="UP000469185">
    <property type="component" value="Unassembled WGS sequence"/>
</dbReference>
<dbReference type="GO" id="GO:0004177">
    <property type="term" value="F:aminopeptidase activity"/>
    <property type="evidence" value="ECO:0007669"/>
    <property type="project" value="UniProtKB-KW"/>
</dbReference>
<evidence type="ECO:0000259" key="1">
    <source>
        <dbReference type="Pfam" id="PF00557"/>
    </source>
</evidence>
<dbReference type="RefSeq" id="WP_163816758.1">
    <property type="nucleotide sequence ID" value="NZ_JAAGOB010000002.1"/>
</dbReference>
<dbReference type="SUPFAM" id="SSF55920">
    <property type="entry name" value="Creatinase/aminopeptidase"/>
    <property type="match status" value="1"/>
</dbReference>
<dbReference type="InterPro" id="IPR050659">
    <property type="entry name" value="Peptidase_M24B"/>
</dbReference>
<sequence>MTALTEARKTRLTTALGDAPFDAFLAASPANVDQATGYRSVSGQLFRQHQMAALVTDSGTTLVCPVADSGPAIDAGLHGDDLVCFGRFYFESVDPAAAPTKLVDQHDDVVQAIRTAVQRRLRPGQRIGVDVDGLHGLWPAVQAALPDGIETVDASSWATTVRAVKTSGEIELLAKAAALAEDGIERALAQAKPGVTEQELATEVSHAMVAGGGSPRFVVVTSGERSALADAAPSARQLRHGDLLRFDVGCVVDGYWSDVGRTAVIGEPSAEQTRRYDAILAGEQAQLDWVRPGVSAREMFDVAVRTVEVAGLAPYRRQHCGHGIGSDVYEPPIISPSFDTPLESGMTFCFETPYYQLGWGGMMVEDTVVITDSGYELLTHSDRSLRVVPA</sequence>
<feature type="domain" description="Creatinase N-terminal" evidence="2">
    <location>
        <begin position="8"/>
        <end position="164"/>
    </location>
</feature>
<dbReference type="Gene3D" id="3.90.230.10">
    <property type="entry name" value="Creatinase/methionine aminopeptidase superfamily"/>
    <property type="match status" value="1"/>
</dbReference>
<evidence type="ECO:0000313" key="3">
    <source>
        <dbReference type="EMBL" id="NED94747.1"/>
    </source>
</evidence>
<dbReference type="SUPFAM" id="SSF53092">
    <property type="entry name" value="Creatinase/prolidase N-terminal domain"/>
    <property type="match status" value="1"/>
</dbReference>
<keyword evidence="4" id="KW-1185">Reference proteome</keyword>
<comment type="caution">
    <text evidence="3">The sequence shown here is derived from an EMBL/GenBank/DDBJ whole genome shotgun (WGS) entry which is preliminary data.</text>
</comment>
<dbReference type="Pfam" id="PF01321">
    <property type="entry name" value="Creatinase_N"/>
    <property type="match status" value="1"/>
</dbReference>
<evidence type="ECO:0000259" key="2">
    <source>
        <dbReference type="Pfam" id="PF01321"/>
    </source>
</evidence>
<protein>
    <submittedName>
        <fullName evidence="3">Aminopeptidase P family protein</fullName>
    </submittedName>
</protein>
<keyword evidence="3" id="KW-0031">Aminopeptidase</keyword>
<dbReference type="Pfam" id="PF00557">
    <property type="entry name" value="Peptidase_M24"/>
    <property type="match status" value="1"/>
</dbReference>
<dbReference type="PANTHER" id="PTHR46112:SF2">
    <property type="entry name" value="XAA-PRO AMINOPEPTIDASE P-RELATED"/>
    <property type="match status" value="1"/>
</dbReference>
<proteinExistence type="predicted"/>
<organism evidence="3 4">
    <name type="scientific">Phytoactinopolyspora alkaliphila</name>
    <dbReference type="NCBI Taxonomy" id="1783498"/>
    <lineage>
        <taxon>Bacteria</taxon>
        <taxon>Bacillati</taxon>
        <taxon>Actinomycetota</taxon>
        <taxon>Actinomycetes</taxon>
        <taxon>Jiangellales</taxon>
        <taxon>Jiangellaceae</taxon>
        <taxon>Phytoactinopolyspora</taxon>
    </lineage>
</organism>
<name>A0A6N9YIG3_9ACTN</name>
<evidence type="ECO:0000313" key="4">
    <source>
        <dbReference type="Proteomes" id="UP000469185"/>
    </source>
</evidence>
<dbReference type="CDD" id="cd01066">
    <property type="entry name" value="APP_MetAP"/>
    <property type="match status" value="1"/>
</dbReference>
<dbReference type="InterPro" id="IPR029149">
    <property type="entry name" value="Creatin/AminoP/Spt16_N"/>
</dbReference>
<dbReference type="InterPro" id="IPR036005">
    <property type="entry name" value="Creatinase/aminopeptidase-like"/>
</dbReference>
<reference evidence="3 4" key="1">
    <citation type="submission" date="2020-02" db="EMBL/GenBank/DDBJ databases">
        <authorList>
            <person name="Li X.-J."/>
            <person name="Feng X.-M."/>
        </authorList>
    </citation>
    <scope>NUCLEOTIDE SEQUENCE [LARGE SCALE GENOMIC DNA]</scope>
    <source>
        <strain evidence="3 4">CGMCC 4.7225</strain>
    </source>
</reference>
<dbReference type="EMBL" id="JAAGOB010000002">
    <property type="protein sequence ID" value="NED94747.1"/>
    <property type="molecule type" value="Genomic_DNA"/>
</dbReference>
<dbReference type="AlphaFoldDB" id="A0A6N9YIG3"/>
<keyword evidence="3" id="KW-0645">Protease</keyword>
<dbReference type="InterPro" id="IPR000587">
    <property type="entry name" value="Creatinase_N"/>
</dbReference>
<gene>
    <name evidence="3" type="ORF">G1H11_05425</name>
</gene>